<dbReference type="SUPFAM" id="SSF54427">
    <property type="entry name" value="NTF2-like"/>
    <property type="match status" value="1"/>
</dbReference>
<evidence type="ECO:0000313" key="1">
    <source>
        <dbReference type="EMBL" id="MFC5068268.1"/>
    </source>
</evidence>
<reference evidence="2" key="1">
    <citation type="journal article" date="2019" name="Int. J. Syst. Evol. Microbiol.">
        <title>The Global Catalogue of Microorganisms (GCM) 10K type strain sequencing project: providing services to taxonomists for standard genome sequencing and annotation.</title>
        <authorList>
            <consortium name="The Broad Institute Genomics Platform"/>
            <consortium name="The Broad Institute Genome Sequencing Center for Infectious Disease"/>
            <person name="Wu L."/>
            <person name="Ma J."/>
        </authorList>
    </citation>
    <scope>NUCLEOTIDE SEQUENCE [LARGE SCALE GENOMIC DNA]</scope>
    <source>
        <strain evidence="2">CGMCC 1.16444</strain>
    </source>
</reference>
<proteinExistence type="predicted"/>
<name>A0ABV9Z386_9HYPH</name>
<evidence type="ECO:0000313" key="2">
    <source>
        <dbReference type="Proteomes" id="UP001595796"/>
    </source>
</evidence>
<dbReference type="InterPro" id="IPR009959">
    <property type="entry name" value="Cyclase_SnoaL-like"/>
</dbReference>
<keyword evidence="2" id="KW-1185">Reference proteome</keyword>
<organism evidence="1 2">
    <name type="scientific">Flaviflagellibacter deserti</name>
    <dbReference type="NCBI Taxonomy" id="2267266"/>
    <lineage>
        <taxon>Bacteria</taxon>
        <taxon>Pseudomonadati</taxon>
        <taxon>Pseudomonadota</taxon>
        <taxon>Alphaproteobacteria</taxon>
        <taxon>Hyphomicrobiales</taxon>
        <taxon>Flaviflagellibacter</taxon>
    </lineage>
</organism>
<dbReference type="RefSeq" id="WP_114955817.1">
    <property type="nucleotide sequence ID" value="NZ_JBHSJF010000006.1"/>
</dbReference>
<accession>A0ABV9Z386</accession>
<dbReference type="InterPro" id="IPR032710">
    <property type="entry name" value="NTF2-like_dom_sf"/>
</dbReference>
<dbReference type="Gene3D" id="3.10.450.50">
    <property type="match status" value="1"/>
</dbReference>
<dbReference type="Pfam" id="PF07366">
    <property type="entry name" value="SnoaL"/>
    <property type="match status" value="1"/>
</dbReference>
<protein>
    <submittedName>
        <fullName evidence="1">Ester cyclase</fullName>
    </submittedName>
</protein>
<comment type="caution">
    <text evidence="1">The sequence shown here is derived from an EMBL/GenBank/DDBJ whole genome shotgun (WGS) entry which is preliminary data.</text>
</comment>
<sequence>MNTRNSIEIVRNFWREVWQAPQNPHAIDLLVAEDMVISSAGIDITGRDAFKKWVIDFQSKMLDADFKAVEMFQSADGSRVVTRWRLTGRNNGILGTEPCGSPIEMIGTAIWAVRQDGLLQHNWVERNALEIYRELTPAKPAGEEQRGNL</sequence>
<gene>
    <name evidence="1" type="ORF">ACFPFW_09605</name>
</gene>
<dbReference type="Proteomes" id="UP001595796">
    <property type="component" value="Unassembled WGS sequence"/>
</dbReference>
<dbReference type="EMBL" id="JBHSJF010000006">
    <property type="protein sequence ID" value="MFC5068268.1"/>
    <property type="molecule type" value="Genomic_DNA"/>
</dbReference>